<dbReference type="RefSeq" id="WP_086816397.1">
    <property type="nucleotide sequence ID" value="NZ_BJMM01000056.1"/>
</dbReference>
<dbReference type="Gene3D" id="3.60.15.10">
    <property type="entry name" value="Ribonuclease Z/Hydroxyacylglutathione hydrolase-like"/>
    <property type="match status" value="1"/>
</dbReference>
<dbReference type="InterPro" id="IPR001279">
    <property type="entry name" value="Metallo-B-lactamas"/>
</dbReference>
<feature type="domain" description="Metallo-beta-lactamase" evidence="1">
    <location>
        <begin position="26"/>
        <end position="231"/>
    </location>
</feature>
<name>A0A4Y3RCX1_STRCI</name>
<dbReference type="PANTHER" id="PTHR42951:SF4">
    <property type="entry name" value="ACYL-COENZYME A THIOESTERASE MBLAC2"/>
    <property type="match status" value="1"/>
</dbReference>
<proteinExistence type="predicted"/>
<dbReference type="Proteomes" id="UP000319210">
    <property type="component" value="Unassembled WGS sequence"/>
</dbReference>
<dbReference type="InterPro" id="IPR050855">
    <property type="entry name" value="NDM-1-like"/>
</dbReference>
<dbReference type="EMBL" id="BJMM01000056">
    <property type="protein sequence ID" value="GEB53590.1"/>
    <property type="molecule type" value="Genomic_DNA"/>
</dbReference>
<accession>A0A4Y3RCX1</accession>
<keyword evidence="3" id="KW-1185">Reference proteome</keyword>
<reference evidence="2 3" key="1">
    <citation type="submission" date="2019-06" db="EMBL/GenBank/DDBJ databases">
        <title>Whole genome shotgun sequence of Streptomyces cacaoi subsp. cacaoi NBRC 12748.</title>
        <authorList>
            <person name="Hosoyama A."/>
            <person name="Uohara A."/>
            <person name="Ohji S."/>
            <person name="Ichikawa N."/>
        </authorList>
    </citation>
    <scope>NUCLEOTIDE SEQUENCE [LARGE SCALE GENOMIC DNA]</scope>
    <source>
        <strain evidence="2 3">NBRC 12748</strain>
    </source>
</reference>
<evidence type="ECO:0000313" key="3">
    <source>
        <dbReference type="Proteomes" id="UP000319210"/>
    </source>
</evidence>
<evidence type="ECO:0000259" key="1">
    <source>
        <dbReference type="SMART" id="SM00849"/>
    </source>
</evidence>
<dbReference type="AlphaFoldDB" id="A0A4Y3RCX1"/>
<protein>
    <recommendedName>
        <fullName evidence="1">Metallo-beta-lactamase domain-containing protein</fullName>
    </recommendedName>
</protein>
<dbReference type="CDD" id="cd16282">
    <property type="entry name" value="metallo-hydrolase-like_MBL-fold"/>
    <property type="match status" value="1"/>
</dbReference>
<dbReference type="InterPro" id="IPR036866">
    <property type="entry name" value="RibonucZ/Hydroxyglut_hydro"/>
</dbReference>
<dbReference type="PANTHER" id="PTHR42951">
    <property type="entry name" value="METALLO-BETA-LACTAMASE DOMAIN-CONTAINING"/>
    <property type="match status" value="1"/>
</dbReference>
<organism evidence="2 3">
    <name type="scientific">Streptomyces cacaoi</name>
    <dbReference type="NCBI Taxonomy" id="1898"/>
    <lineage>
        <taxon>Bacteria</taxon>
        <taxon>Bacillati</taxon>
        <taxon>Actinomycetota</taxon>
        <taxon>Actinomycetes</taxon>
        <taxon>Kitasatosporales</taxon>
        <taxon>Streptomycetaceae</taxon>
        <taxon>Streptomyces</taxon>
    </lineage>
</organism>
<dbReference type="OrthoDB" id="420651at2"/>
<dbReference type="SMART" id="SM00849">
    <property type="entry name" value="Lactamase_B"/>
    <property type="match status" value="1"/>
</dbReference>
<evidence type="ECO:0000313" key="2">
    <source>
        <dbReference type="EMBL" id="GEB53590.1"/>
    </source>
</evidence>
<dbReference type="SUPFAM" id="SSF56281">
    <property type="entry name" value="Metallo-hydrolase/oxidoreductase"/>
    <property type="match status" value="1"/>
</dbReference>
<gene>
    <name evidence="2" type="ORF">SCA03_61410</name>
</gene>
<comment type="caution">
    <text evidence="2">The sequence shown here is derived from an EMBL/GenBank/DDBJ whole genome shotgun (WGS) entry which is preliminary data.</text>
</comment>
<sequence>MHYPSDLHALGDGLYLWNPPRRGWGLANCGLVASADGALWIDTPYDRPMAEAFLAASRAVPGGSDVTRVVVTHANGDHLWGADVLPGAEIIATREARHHIELEPGPEQLRALIEEAGEESTLGAYLARHFGHFDWSRTRVVRPTTVFRGELELTVGGRPVLLTSLPPAHTTGDLTVHLPDHGVVFTGDIVFGSSPDHPGDHAVHWAGPLENVIGACQEVLETGATTVVPGHGPVLDRDGLRAHIAYLTHLRDRAHALHARGVPLTEAAHRVAAEGHLELGLPERLIVTLGSEYRMLDGTPPRPMTQVMTEAADFAVTHAAARTSGHSVPDPGHARA</sequence>
<dbReference type="Pfam" id="PF00753">
    <property type="entry name" value="Lactamase_B"/>
    <property type="match status" value="1"/>
</dbReference>